<feature type="transmembrane region" description="Helical" evidence="1">
    <location>
        <begin position="157"/>
        <end position="178"/>
    </location>
</feature>
<evidence type="ECO:0000256" key="1">
    <source>
        <dbReference type="SAM" id="Phobius"/>
    </source>
</evidence>
<feature type="transmembrane region" description="Helical" evidence="1">
    <location>
        <begin position="113"/>
        <end position="137"/>
    </location>
</feature>
<keyword evidence="1" id="KW-1133">Transmembrane helix</keyword>
<evidence type="ECO:0000313" key="2">
    <source>
        <dbReference type="EMBL" id="KAF5309159.1"/>
    </source>
</evidence>
<accession>A0A8H5AQP4</accession>
<comment type="caution">
    <text evidence="2">The sequence shown here is derived from an EMBL/GenBank/DDBJ whole genome shotgun (WGS) entry which is preliminary data.</text>
</comment>
<feature type="transmembrane region" description="Helical" evidence="1">
    <location>
        <begin position="85"/>
        <end position="107"/>
    </location>
</feature>
<gene>
    <name evidence="2" type="ORF">D9619_012729</name>
</gene>
<organism evidence="2 3">
    <name type="scientific">Psilocybe cf. subviscida</name>
    <dbReference type="NCBI Taxonomy" id="2480587"/>
    <lineage>
        <taxon>Eukaryota</taxon>
        <taxon>Fungi</taxon>
        <taxon>Dikarya</taxon>
        <taxon>Basidiomycota</taxon>
        <taxon>Agaricomycotina</taxon>
        <taxon>Agaricomycetes</taxon>
        <taxon>Agaricomycetidae</taxon>
        <taxon>Agaricales</taxon>
        <taxon>Agaricineae</taxon>
        <taxon>Strophariaceae</taxon>
        <taxon>Psilocybe</taxon>
    </lineage>
</organism>
<name>A0A8H5AQP4_9AGAR</name>
<dbReference type="Proteomes" id="UP000567179">
    <property type="component" value="Unassembled WGS sequence"/>
</dbReference>
<dbReference type="EMBL" id="JAACJJ010000060">
    <property type="protein sequence ID" value="KAF5309159.1"/>
    <property type="molecule type" value="Genomic_DNA"/>
</dbReference>
<dbReference type="AlphaFoldDB" id="A0A8H5AQP4"/>
<proteinExistence type="predicted"/>
<keyword evidence="1" id="KW-0812">Transmembrane</keyword>
<keyword evidence="1" id="KW-0472">Membrane</keyword>
<reference evidence="2 3" key="1">
    <citation type="journal article" date="2020" name="ISME J.">
        <title>Uncovering the hidden diversity of litter-decomposition mechanisms in mushroom-forming fungi.</title>
        <authorList>
            <person name="Floudas D."/>
            <person name="Bentzer J."/>
            <person name="Ahren D."/>
            <person name="Johansson T."/>
            <person name="Persson P."/>
            <person name="Tunlid A."/>
        </authorList>
    </citation>
    <scope>NUCLEOTIDE SEQUENCE [LARGE SCALE GENOMIC DNA]</scope>
    <source>
        <strain evidence="2 3">CBS 101986</strain>
    </source>
</reference>
<evidence type="ECO:0000313" key="3">
    <source>
        <dbReference type="Proteomes" id="UP000567179"/>
    </source>
</evidence>
<sequence>MFHFVVAVIRNMVSDVAVGIGAQTSLWVTRAFTTMSKTPEFNQDLHREIYARCYGDPGCGSLSSSLSPEMWKEMSIKISLFNMRMIRASFGAICLCIGLIQALPASIIGATWLWIAGSFAVSAFVASIFLSLCVDCLKPVWFEASNNETQHRCFLRLVNYPVVALFWSFVAGLVAFWSFNGKDLPTFWWTESSRVHSIISVVIFGVRGLAFFAIFAWAFARYWAIFRRKYDQSGGGQSLPDTSDTASAASISVTHLESTYVIAEIETV</sequence>
<feature type="transmembrane region" description="Helical" evidence="1">
    <location>
        <begin position="198"/>
        <end position="220"/>
    </location>
</feature>
<protein>
    <submittedName>
        <fullName evidence="2">Uncharacterized protein</fullName>
    </submittedName>
</protein>
<keyword evidence="3" id="KW-1185">Reference proteome</keyword>